<dbReference type="PRINTS" id="PR00038">
    <property type="entry name" value="HTHLUXR"/>
</dbReference>
<dbReference type="GO" id="GO:0006355">
    <property type="term" value="P:regulation of DNA-templated transcription"/>
    <property type="evidence" value="ECO:0007669"/>
    <property type="project" value="InterPro"/>
</dbReference>
<dbReference type="Pfam" id="PF09860">
    <property type="entry name" value="DUF2087"/>
    <property type="match status" value="1"/>
</dbReference>
<dbReference type="InterPro" id="IPR036388">
    <property type="entry name" value="WH-like_DNA-bd_sf"/>
</dbReference>
<dbReference type="SUPFAM" id="SSF46894">
    <property type="entry name" value="C-terminal effector domain of the bipartite response regulators"/>
    <property type="match status" value="1"/>
</dbReference>
<dbReference type="AlphaFoldDB" id="A0A0C1R494"/>
<dbReference type="Pfam" id="PF00196">
    <property type="entry name" value="GerE"/>
    <property type="match status" value="1"/>
</dbReference>
<feature type="domain" description="HTH luxR-type" evidence="1">
    <location>
        <begin position="83"/>
        <end position="140"/>
    </location>
</feature>
<gene>
    <name evidence="2" type="ORF">U732_2731</name>
</gene>
<dbReference type="InterPro" id="IPR018656">
    <property type="entry name" value="DUF2087"/>
</dbReference>
<protein>
    <submittedName>
        <fullName evidence="2">Bacterial regulatory s, luxR family protein</fullName>
    </submittedName>
</protein>
<dbReference type="RefSeq" id="WP_039635336.1">
    <property type="nucleotide sequence ID" value="NZ_AYSO01000019.1"/>
</dbReference>
<dbReference type="Proteomes" id="UP000031366">
    <property type="component" value="Unassembled WGS sequence"/>
</dbReference>
<sequence length="261" mass="30293">MNKSDEEIKNNEEFWNATIDDIENGYIQSDDNIKCVVCGENFTIGKIYKIDSEFYEAKKAAEIHIGEKHSSMLQYLLNMNSSFTGISEVQREIINLFSQGLSDKEISNKLGVATSTIRNHRYKLREKEKQAKLYLAIMDLLAQSTNKKINKLDKGTICDAHKTATTLDDRFNITDEEKVQVIENYMDKSGVLKNYPSREKKKIIVLEEIMKRFESSVIYSEKEINEILKAVYDDFATIRRALIEYGFLSRSNDCRSYWVKE</sequence>
<organism evidence="2 3">
    <name type="scientific">Clostridium argentinense CDC 2741</name>
    <dbReference type="NCBI Taxonomy" id="1418104"/>
    <lineage>
        <taxon>Bacteria</taxon>
        <taxon>Bacillati</taxon>
        <taxon>Bacillota</taxon>
        <taxon>Clostridia</taxon>
        <taxon>Eubacteriales</taxon>
        <taxon>Clostridiaceae</taxon>
        <taxon>Clostridium</taxon>
    </lineage>
</organism>
<dbReference type="InterPro" id="IPR016032">
    <property type="entry name" value="Sig_transdc_resp-reg_C-effctor"/>
</dbReference>
<evidence type="ECO:0000313" key="2">
    <source>
        <dbReference type="EMBL" id="KIE45321.1"/>
    </source>
</evidence>
<keyword evidence="3" id="KW-1185">Reference proteome</keyword>
<dbReference type="EMBL" id="AYSO01000019">
    <property type="protein sequence ID" value="KIE45321.1"/>
    <property type="molecule type" value="Genomic_DNA"/>
</dbReference>
<name>A0A0C1R494_9CLOT</name>
<evidence type="ECO:0000313" key="3">
    <source>
        <dbReference type="Proteomes" id="UP000031366"/>
    </source>
</evidence>
<proteinExistence type="predicted"/>
<dbReference type="InterPro" id="IPR000792">
    <property type="entry name" value="Tscrpt_reg_LuxR_C"/>
</dbReference>
<dbReference type="STRING" id="29341.RSJ17_20600"/>
<dbReference type="OrthoDB" id="9789954at2"/>
<comment type="caution">
    <text evidence="2">The sequence shown here is derived from an EMBL/GenBank/DDBJ whole genome shotgun (WGS) entry which is preliminary data.</text>
</comment>
<evidence type="ECO:0000259" key="1">
    <source>
        <dbReference type="SMART" id="SM00421"/>
    </source>
</evidence>
<accession>A0A0C1R494</accession>
<reference evidence="2 3" key="1">
    <citation type="journal article" date="2015" name="Infect. Genet. Evol.">
        <title>Genomic sequences of six botulinum neurotoxin-producing strains representing three clostridial species illustrate the mobility and diversity of botulinum neurotoxin genes.</title>
        <authorList>
            <person name="Smith T.J."/>
            <person name="Hill K.K."/>
            <person name="Xie G."/>
            <person name="Foley B.T."/>
            <person name="Williamson C.H."/>
            <person name="Foster J.T."/>
            <person name="Johnson S.L."/>
            <person name="Chertkov O."/>
            <person name="Teshima H."/>
            <person name="Gibbons H.S."/>
            <person name="Johnsky L.A."/>
            <person name="Karavis M.A."/>
            <person name="Smith L.A."/>
        </authorList>
    </citation>
    <scope>NUCLEOTIDE SEQUENCE [LARGE SCALE GENOMIC DNA]</scope>
    <source>
        <strain evidence="2 3">CDC 2741</strain>
    </source>
</reference>
<dbReference type="Gene3D" id="1.10.10.10">
    <property type="entry name" value="Winged helix-like DNA-binding domain superfamily/Winged helix DNA-binding domain"/>
    <property type="match status" value="1"/>
</dbReference>
<dbReference type="GO" id="GO:0003677">
    <property type="term" value="F:DNA binding"/>
    <property type="evidence" value="ECO:0007669"/>
    <property type="project" value="InterPro"/>
</dbReference>
<dbReference type="SMART" id="SM00421">
    <property type="entry name" value="HTH_LUXR"/>
    <property type="match status" value="1"/>
</dbReference>